<gene>
    <name evidence="2" type="ORF">HH212_08275</name>
</gene>
<dbReference type="InterPro" id="IPR002931">
    <property type="entry name" value="Transglutaminase-like"/>
</dbReference>
<dbReference type="InterPro" id="IPR013589">
    <property type="entry name" value="Bac_transglu_N"/>
</dbReference>
<dbReference type="PANTHER" id="PTHR33490">
    <property type="entry name" value="BLR5614 PROTEIN-RELATED"/>
    <property type="match status" value="1"/>
</dbReference>
<name>A0A7Z2VV45_9BURK</name>
<proteinExistence type="predicted"/>
<protein>
    <submittedName>
        <fullName evidence="2">Transglutaminase family protein</fullName>
    </submittedName>
</protein>
<dbReference type="PANTHER" id="PTHR33490:SF6">
    <property type="entry name" value="SLL1049 PROTEIN"/>
    <property type="match status" value="1"/>
</dbReference>
<dbReference type="SUPFAM" id="SSF54001">
    <property type="entry name" value="Cysteine proteinases"/>
    <property type="match status" value="1"/>
</dbReference>
<organism evidence="2 3">
    <name type="scientific">Massilia forsythiae</name>
    <dbReference type="NCBI Taxonomy" id="2728020"/>
    <lineage>
        <taxon>Bacteria</taxon>
        <taxon>Pseudomonadati</taxon>
        <taxon>Pseudomonadota</taxon>
        <taxon>Betaproteobacteria</taxon>
        <taxon>Burkholderiales</taxon>
        <taxon>Oxalobacteraceae</taxon>
        <taxon>Telluria group</taxon>
        <taxon>Massilia</taxon>
    </lineage>
</organism>
<evidence type="ECO:0000259" key="1">
    <source>
        <dbReference type="SMART" id="SM00460"/>
    </source>
</evidence>
<accession>A0A7Z2VV45</accession>
<evidence type="ECO:0000313" key="3">
    <source>
        <dbReference type="Proteomes" id="UP000502415"/>
    </source>
</evidence>
<dbReference type="InterPro" id="IPR038765">
    <property type="entry name" value="Papain-like_cys_pep_sf"/>
</dbReference>
<dbReference type="Proteomes" id="UP000502415">
    <property type="component" value="Chromosome"/>
</dbReference>
<sequence>MHLSIRHETLYSYSQSQAYSIEQLHLTPRAEDQQRVLSWKIGTPGHCVAYSDAYGNLSHMLTLNEPHDTVRILVEGLIATTPLDGGRLHSQERLSPLIFTVPTKLTEPAPLLADIAAHCLPPEGSRAGTADLLRLAAHIYGAVSYRTGATDVFSTAEQALALGAGVCQDHAHIFLACCHAHGIPARYVSGYIDPESTGHAASHAWVDAWVHDDDYQGWISIDVTHNRLMSDAYCRLAIGRDYESAAPVRGVRRGGGDEVMRVEAQIVPVYNGFNIHDQ</sequence>
<dbReference type="EMBL" id="CP051685">
    <property type="protein sequence ID" value="QJE00023.1"/>
    <property type="molecule type" value="Genomic_DNA"/>
</dbReference>
<evidence type="ECO:0000313" key="2">
    <source>
        <dbReference type="EMBL" id="QJE00023.1"/>
    </source>
</evidence>
<dbReference type="Pfam" id="PF08379">
    <property type="entry name" value="Bact_transglu_N"/>
    <property type="match status" value="1"/>
</dbReference>
<dbReference type="RefSeq" id="WP_169434970.1">
    <property type="nucleotide sequence ID" value="NZ_CP051685.1"/>
</dbReference>
<feature type="domain" description="Transglutaminase-like" evidence="1">
    <location>
        <begin position="159"/>
        <end position="225"/>
    </location>
</feature>
<dbReference type="Gene3D" id="3.10.620.30">
    <property type="match status" value="1"/>
</dbReference>
<dbReference type="SMART" id="SM00460">
    <property type="entry name" value="TGc"/>
    <property type="match status" value="1"/>
</dbReference>
<dbReference type="KEGG" id="mfy:HH212_08275"/>
<keyword evidence="3" id="KW-1185">Reference proteome</keyword>
<dbReference type="AlphaFoldDB" id="A0A7Z2VV45"/>
<reference evidence="2 3" key="1">
    <citation type="submission" date="2020-04" db="EMBL/GenBank/DDBJ databases">
        <title>Genome sequencing of novel species.</title>
        <authorList>
            <person name="Heo J."/>
            <person name="Kim S.-J."/>
            <person name="Kim J.-S."/>
            <person name="Hong S.-B."/>
            <person name="Kwon S.-W."/>
        </authorList>
    </citation>
    <scope>NUCLEOTIDE SEQUENCE [LARGE SCALE GENOMIC DNA]</scope>
    <source>
        <strain evidence="2 3">GN2-R2</strain>
    </source>
</reference>
<dbReference type="Pfam" id="PF01841">
    <property type="entry name" value="Transglut_core"/>
    <property type="match status" value="1"/>
</dbReference>